<dbReference type="CDD" id="cd06261">
    <property type="entry name" value="TM_PBP2"/>
    <property type="match status" value="1"/>
</dbReference>
<evidence type="ECO:0000256" key="6">
    <source>
        <dbReference type="ARBA" id="ARBA00022989"/>
    </source>
</evidence>
<feature type="transmembrane region" description="Helical" evidence="8">
    <location>
        <begin position="101"/>
        <end position="124"/>
    </location>
</feature>
<evidence type="ECO:0000256" key="4">
    <source>
        <dbReference type="ARBA" id="ARBA00022475"/>
    </source>
</evidence>
<evidence type="ECO:0000259" key="9">
    <source>
        <dbReference type="PROSITE" id="PS50928"/>
    </source>
</evidence>
<feature type="domain" description="ABC transmembrane type-1" evidence="9">
    <location>
        <begin position="61"/>
        <end position="250"/>
    </location>
</feature>
<dbReference type="RefSeq" id="WP_023391130.1">
    <property type="nucleotide sequence ID" value="NZ_KI535340.1"/>
</dbReference>
<reference evidence="10" key="1">
    <citation type="submission" date="2013-06" db="EMBL/GenBank/DDBJ databases">
        <authorList>
            <person name="Weinstock G."/>
            <person name="Sodergren E."/>
            <person name="Clifton S."/>
            <person name="Fulton L."/>
            <person name="Fulton B."/>
            <person name="Courtney L."/>
            <person name="Fronick C."/>
            <person name="Harrison M."/>
            <person name="Strong C."/>
            <person name="Farmer C."/>
            <person name="Delahaunty K."/>
            <person name="Markovic C."/>
            <person name="Hall O."/>
            <person name="Minx P."/>
            <person name="Tomlinson C."/>
            <person name="Mitreva M."/>
            <person name="Nelson J."/>
            <person name="Hou S."/>
            <person name="Wollam A."/>
            <person name="Pepin K.H."/>
            <person name="Johnson M."/>
            <person name="Bhonagiri V."/>
            <person name="Nash W.E."/>
            <person name="Warren W."/>
            <person name="Chinwalla A."/>
            <person name="Mardis E.R."/>
            <person name="Wilson R.K."/>
        </authorList>
    </citation>
    <scope>NUCLEOTIDE SEQUENCE [LARGE SCALE GENOMIC DNA]</scope>
    <source>
        <strain evidence="10">ATCC 49176</strain>
    </source>
</reference>
<dbReference type="EMBL" id="ACIN03000003">
    <property type="protein sequence ID" value="ESK66136.1"/>
    <property type="molecule type" value="Genomic_DNA"/>
</dbReference>
<keyword evidence="5 8" id="KW-0812">Transmembrane</keyword>
<dbReference type="Gene3D" id="1.10.3720.10">
    <property type="entry name" value="MetI-like"/>
    <property type="match status" value="1"/>
</dbReference>
<dbReference type="PANTHER" id="PTHR43848">
    <property type="entry name" value="PUTRESCINE TRANSPORT SYSTEM PERMEASE PROTEIN POTI"/>
    <property type="match status" value="1"/>
</dbReference>
<dbReference type="InterPro" id="IPR035906">
    <property type="entry name" value="MetI-like_sf"/>
</dbReference>
<evidence type="ECO:0000256" key="2">
    <source>
        <dbReference type="ARBA" id="ARBA00007069"/>
    </source>
</evidence>
<dbReference type="HOGENOM" id="CLU_016047_3_0_9"/>
<feature type="transmembrane region" description="Helical" evidence="8">
    <location>
        <begin position="234"/>
        <end position="253"/>
    </location>
</feature>
<dbReference type="SUPFAM" id="SSF161098">
    <property type="entry name" value="MetI-like"/>
    <property type="match status" value="1"/>
</dbReference>
<evidence type="ECO:0000313" key="11">
    <source>
        <dbReference type="Proteomes" id="UP000019050"/>
    </source>
</evidence>
<comment type="subcellular location">
    <subcellularLocation>
        <location evidence="1 8">Cell membrane</location>
        <topology evidence="1 8">Multi-pass membrane protein</topology>
    </subcellularLocation>
</comment>
<proteinExistence type="inferred from homology"/>
<name>W1Q4N9_ABIDE</name>
<comment type="similarity">
    <text evidence="2">Belongs to the binding-protein-dependent transport system permease family. CysTW subfamily.</text>
</comment>
<dbReference type="AlphaFoldDB" id="W1Q4N9"/>
<keyword evidence="7 8" id="KW-0472">Membrane</keyword>
<feature type="transmembrane region" description="Helical" evidence="8">
    <location>
        <begin position="174"/>
        <end position="196"/>
    </location>
</feature>
<dbReference type="OrthoDB" id="9782004at2"/>
<feature type="transmembrane region" description="Helical" evidence="8">
    <location>
        <begin position="57"/>
        <end position="89"/>
    </location>
</feature>
<dbReference type="InterPro" id="IPR000515">
    <property type="entry name" value="MetI-like"/>
</dbReference>
<gene>
    <name evidence="10" type="ORF">GCWU000182_000478</name>
</gene>
<dbReference type="GeneID" id="84816575"/>
<dbReference type="PANTHER" id="PTHR43848:SF2">
    <property type="entry name" value="PUTRESCINE TRANSPORT SYSTEM PERMEASE PROTEIN POTI"/>
    <property type="match status" value="1"/>
</dbReference>
<dbReference type="eggNOG" id="COG1177">
    <property type="taxonomic scope" value="Bacteria"/>
</dbReference>
<keyword evidence="4" id="KW-1003">Cell membrane</keyword>
<dbReference type="STRING" id="592010.GCWU000182_000478"/>
<dbReference type="GO" id="GO:0005886">
    <property type="term" value="C:plasma membrane"/>
    <property type="evidence" value="ECO:0007669"/>
    <property type="project" value="UniProtKB-SubCell"/>
</dbReference>
<accession>W1Q4N9</accession>
<comment type="caution">
    <text evidence="10">The sequence shown here is derived from an EMBL/GenBank/DDBJ whole genome shotgun (WGS) entry which is preliminary data.</text>
</comment>
<dbReference type="Pfam" id="PF00528">
    <property type="entry name" value="BPD_transp_1"/>
    <property type="match status" value="1"/>
</dbReference>
<evidence type="ECO:0000256" key="7">
    <source>
        <dbReference type="ARBA" id="ARBA00023136"/>
    </source>
</evidence>
<sequence length="275" mass="31076">MNKFFKFSNLYLWFMFAVLYLPIFYLIFYSFNAGGDMNSFTGFTLDHYTKVFGDTRLMIFILNTFILALLSALLATAIGTLGAIMIYYLRQKSKRQLVLNLNNILMVTPDVMIGASFLILFSLLAIQLGFFSVLLAHIAFNVPIVVLMVLPRLYEMNDTMVTAAQDLGANYFQVLTRVVLPSIASGIMAGFFMAFTYSLDDFAVTFFLAGNGFSTLSVEIYSRARRGISLEINAISTLMFIMSLILVIGYYFIQTGEQRRLNRMAKAQKGGRRRA</sequence>
<keyword evidence="3 8" id="KW-0813">Transport</keyword>
<evidence type="ECO:0000256" key="8">
    <source>
        <dbReference type="RuleBase" id="RU363032"/>
    </source>
</evidence>
<evidence type="ECO:0000256" key="3">
    <source>
        <dbReference type="ARBA" id="ARBA00022448"/>
    </source>
</evidence>
<feature type="transmembrane region" description="Helical" evidence="8">
    <location>
        <begin position="12"/>
        <end position="31"/>
    </location>
</feature>
<dbReference type="Proteomes" id="UP000019050">
    <property type="component" value="Unassembled WGS sequence"/>
</dbReference>
<keyword evidence="11" id="KW-1185">Reference proteome</keyword>
<evidence type="ECO:0000256" key="1">
    <source>
        <dbReference type="ARBA" id="ARBA00004651"/>
    </source>
</evidence>
<keyword evidence="6 8" id="KW-1133">Transmembrane helix</keyword>
<organism evidence="10 11">
    <name type="scientific">Abiotrophia defectiva ATCC 49176</name>
    <dbReference type="NCBI Taxonomy" id="592010"/>
    <lineage>
        <taxon>Bacteria</taxon>
        <taxon>Bacillati</taxon>
        <taxon>Bacillota</taxon>
        <taxon>Bacilli</taxon>
        <taxon>Lactobacillales</taxon>
        <taxon>Aerococcaceae</taxon>
        <taxon>Abiotrophia</taxon>
    </lineage>
</organism>
<feature type="transmembrane region" description="Helical" evidence="8">
    <location>
        <begin position="130"/>
        <end position="154"/>
    </location>
</feature>
<dbReference type="InterPro" id="IPR051789">
    <property type="entry name" value="Bact_Polyamine_Transport"/>
</dbReference>
<evidence type="ECO:0000256" key="5">
    <source>
        <dbReference type="ARBA" id="ARBA00022692"/>
    </source>
</evidence>
<evidence type="ECO:0000313" key="10">
    <source>
        <dbReference type="EMBL" id="ESK66136.1"/>
    </source>
</evidence>
<dbReference type="PROSITE" id="PS50928">
    <property type="entry name" value="ABC_TM1"/>
    <property type="match status" value="1"/>
</dbReference>
<protein>
    <submittedName>
        <fullName evidence="10">Spermidine/putrescine ABC transporter, permease protein PotC</fullName>
    </submittedName>
</protein>
<dbReference type="GO" id="GO:0055085">
    <property type="term" value="P:transmembrane transport"/>
    <property type="evidence" value="ECO:0007669"/>
    <property type="project" value="InterPro"/>
</dbReference>